<evidence type="ECO:0000313" key="5">
    <source>
        <dbReference type="Proteomes" id="UP000333828"/>
    </source>
</evidence>
<dbReference type="InterPro" id="IPR017224">
    <property type="entry name" value="Opine_Oxase_asu/HCN_bsu"/>
</dbReference>
<dbReference type="PANTHER" id="PTHR42949">
    <property type="entry name" value="ANAEROBIC GLYCEROL-3-PHOSPHATE DEHYDROGENASE SUBUNIT B"/>
    <property type="match status" value="1"/>
</dbReference>
<keyword evidence="1" id="KW-0560">Oxidoreductase</keyword>
<feature type="domain" description="SoxA A3" evidence="3">
    <location>
        <begin position="386"/>
        <end position="464"/>
    </location>
</feature>
<dbReference type="InterPro" id="IPR041854">
    <property type="entry name" value="BFD-like_2Fe2S-bd_dom_sf"/>
</dbReference>
<evidence type="ECO:0000256" key="1">
    <source>
        <dbReference type="ARBA" id="ARBA00023002"/>
    </source>
</evidence>
<dbReference type="PANTHER" id="PTHR42949:SF3">
    <property type="entry name" value="ANAEROBIC GLYCEROL-3-PHOSPHATE DEHYDROGENASE SUBUNIT B"/>
    <property type="match status" value="1"/>
</dbReference>
<dbReference type="PIRSF" id="PIRSF037495">
    <property type="entry name" value="Opine_OX_OoxA/HcnB"/>
    <property type="match status" value="1"/>
</dbReference>
<dbReference type="Pfam" id="PF17806">
    <property type="entry name" value="SO_alpha_A3"/>
    <property type="match status" value="1"/>
</dbReference>
<dbReference type="PRINTS" id="PR00368">
    <property type="entry name" value="FADPNR"/>
</dbReference>
<dbReference type="InterPro" id="IPR051691">
    <property type="entry name" value="Metab_Enz_Cyan_OpOx_G3PDH"/>
</dbReference>
<protein>
    <submittedName>
        <fullName evidence="4">FAD/NAD(P)-binding oxidoreductase</fullName>
    </submittedName>
</protein>
<sequence length="481" mass="51261">MTVKTVDLLVVGAGPAGLAAALEAKRHGLTPLVIDENPLPGGQIYRSVSASPLADPALLGEDYLYGRTLVQAFDDADIAYWPRTLVWQIGQDRRVFATREGAGTWQIDAQAIVLAGGAMERPFPIPGWTLPGVMGVGAAQTLLKSAALAPQHGAVLAGCGPLHYLFAWQLLRAGVPVRAILDTTQRTARRDALRHLGGAFRAPGYLAKGIKLLRAIRAAGVEHMTDVEALRVLGSAGGDRAEAIEYRVAGADGAPKRIDTPLILLHQGVVPNTQITRSIGCEHVWHDAQLCWVPRTDAWGESSVPRIFVAGDGGGIAGARAAEPSGRLAALQAAHALGRIDTSRRDSAAFSLRRDLARHTAIRPFLDAYYRPSDAMRRPADDDTVVCRCEEVTAGDVRRMAALGCVGPNQTKSFSRCGMGPCQGRLCGLTVAELLAQAQGRAVADVGYYRIRAPLKPVMLGDLAMAVPAPTQPAERQEFPR</sequence>
<dbReference type="Gene3D" id="3.50.50.60">
    <property type="entry name" value="FAD/NAD(P)-binding domain"/>
    <property type="match status" value="3"/>
</dbReference>
<evidence type="ECO:0000259" key="3">
    <source>
        <dbReference type="Pfam" id="PF17806"/>
    </source>
</evidence>
<keyword evidence="5" id="KW-1185">Reference proteome</keyword>
<dbReference type="Pfam" id="PF07992">
    <property type="entry name" value="Pyr_redox_2"/>
    <property type="match status" value="1"/>
</dbReference>
<reference evidence="4 5" key="1">
    <citation type="submission" date="2019-08" db="EMBL/GenBank/DDBJ databases">
        <authorList>
            <person name="Peeters C."/>
        </authorList>
    </citation>
    <scope>NUCLEOTIDE SEQUENCE [LARGE SCALE GENOMIC DNA]</scope>
    <source>
        <strain evidence="4 5">LMG 31115</strain>
    </source>
</reference>
<accession>A0A5E4UAV4</accession>
<dbReference type="GO" id="GO:0016491">
    <property type="term" value="F:oxidoreductase activity"/>
    <property type="evidence" value="ECO:0007669"/>
    <property type="project" value="UniProtKB-KW"/>
</dbReference>
<dbReference type="EMBL" id="CABPSI010000002">
    <property type="protein sequence ID" value="VVD96783.1"/>
    <property type="molecule type" value="Genomic_DNA"/>
</dbReference>
<dbReference type="InterPro" id="IPR036188">
    <property type="entry name" value="FAD/NAD-bd_sf"/>
</dbReference>
<dbReference type="AlphaFoldDB" id="A0A5E4UAV4"/>
<dbReference type="Gene3D" id="1.10.10.1100">
    <property type="entry name" value="BFD-like [2Fe-2S]-binding domain"/>
    <property type="match status" value="1"/>
</dbReference>
<evidence type="ECO:0000313" key="4">
    <source>
        <dbReference type="EMBL" id="VVD96783.1"/>
    </source>
</evidence>
<organism evidence="4 5">
    <name type="scientific">Pandoraea iniqua</name>
    <dbReference type="NCBI Taxonomy" id="2508288"/>
    <lineage>
        <taxon>Bacteria</taxon>
        <taxon>Pseudomonadati</taxon>
        <taxon>Pseudomonadota</taxon>
        <taxon>Betaproteobacteria</taxon>
        <taxon>Burkholderiales</taxon>
        <taxon>Burkholderiaceae</taxon>
        <taxon>Pandoraea</taxon>
    </lineage>
</organism>
<dbReference type="InterPro" id="IPR041117">
    <property type="entry name" value="SoxA_A3"/>
</dbReference>
<dbReference type="RefSeq" id="WP_150683817.1">
    <property type="nucleotide sequence ID" value="NZ_CABPSI010000002.1"/>
</dbReference>
<dbReference type="PRINTS" id="PR00469">
    <property type="entry name" value="PNDRDTASEII"/>
</dbReference>
<name>A0A5E4UAV4_9BURK</name>
<dbReference type="InterPro" id="IPR023753">
    <property type="entry name" value="FAD/NAD-binding_dom"/>
</dbReference>
<gene>
    <name evidence="4" type="ORF">PIN31115_01888</name>
</gene>
<feature type="domain" description="FAD/NAD(P)-binding" evidence="2">
    <location>
        <begin position="7"/>
        <end position="323"/>
    </location>
</feature>
<dbReference type="CDD" id="cd19946">
    <property type="entry name" value="GlpA-like_Fer2_BFD-like"/>
    <property type="match status" value="1"/>
</dbReference>
<dbReference type="Proteomes" id="UP000333828">
    <property type="component" value="Unassembled WGS sequence"/>
</dbReference>
<proteinExistence type="predicted"/>
<evidence type="ECO:0000259" key="2">
    <source>
        <dbReference type="Pfam" id="PF07992"/>
    </source>
</evidence>
<dbReference type="SUPFAM" id="SSF51905">
    <property type="entry name" value="FAD/NAD(P)-binding domain"/>
    <property type="match status" value="1"/>
</dbReference>